<name>A0A1H6U9U3_9MICO</name>
<sequence>MSGLPARAPERHEGAPACPVHPYGYHLKPRVNEAGSTRVFRDASVLGVPRRCALLEEELMESERELDLLDELWVRERAANGRPATVIGAAAGAAVAVTVALSDASTGAAVATGIVAAGGVLAIARAEAVAVATRLRRIRDWHRRVGVPR</sequence>
<dbReference type="STRING" id="1043493.SAMN05421637_0323"/>
<keyword evidence="1" id="KW-0812">Transmembrane</keyword>
<protein>
    <submittedName>
        <fullName evidence="2">Uncharacterized protein</fullName>
    </submittedName>
</protein>
<accession>A0A1H6U9U3</accession>
<feature type="transmembrane region" description="Helical" evidence="1">
    <location>
        <begin position="84"/>
        <end position="102"/>
    </location>
</feature>
<keyword evidence="1" id="KW-0472">Membrane</keyword>
<dbReference type="AlphaFoldDB" id="A0A1H6U9U3"/>
<proteinExistence type="predicted"/>
<dbReference type="Proteomes" id="UP000183315">
    <property type="component" value="Unassembled WGS sequence"/>
</dbReference>
<organism evidence="2 3">
    <name type="scientific">Demequina mangrovi</name>
    <dbReference type="NCBI Taxonomy" id="1043493"/>
    <lineage>
        <taxon>Bacteria</taxon>
        <taxon>Bacillati</taxon>
        <taxon>Actinomycetota</taxon>
        <taxon>Actinomycetes</taxon>
        <taxon>Micrococcales</taxon>
        <taxon>Demequinaceae</taxon>
        <taxon>Demequina</taxon>
    </lineage>
</organism>
<evidence type="ECO:0000256" key="1">
    <source>
        <dbReference type="SAM" id="Phobius"/>
    </source>
</evidence>
<feature type="transmembrane region" description="Helical" evidence="1">
    <location>
        <begin position="108"/>
        <end position="133"/>
    </location>
</feature>
<dbReference type="RefSeq" id="WP_042211954.1">
    <property type="nucleotide sequence ID" value="NZ_BBLU01000001.1"/>
</dbReference>
<reference evidence="3" key="1">
    <citation type="submission" date="2016-10" db="EMBL/GenBank/DDBJ databases">
        <authorList>
            <person name="Varghese N."/>
        </authorList>
    </citation>
    <scope>NUCLEOTIDE SEQUENCE [LARGE SCALE GENOMIC DNA]</scope>
    <source>
        <strain evidence="3">DSM 24868</strain>
    </source>
</reference>
<evidence type="ECO:0000313" key="2">
    <source>
        <dbReference type="EMBL" id="SEI89148.1"/>
    </source>
</evidence>
<dbReference type="OrthoDB" id="5148486at2"/>
<keyword evidence="3" id="KW-1185">Reference proteome</keyword>
<gene>
    <name evidence="2" type="ORF">SAMN05421637_0323</name>
</gene>
<evidence type="ECO:0000313" key="3">
    <source>
        <dbReference type="Proteomes" id="UP000183315"/>
    </source>
</evidence>
<keyword evidence="1" id="KW-1133">Transmembrane helix</keyword>
<dbReference type="EMBL" id="FNZI01000001">
    <property type="protein sequence ID" value="SEI89148.1"/>
    <property type="molecule type" value="Genomic_DNA"/>
</dbReference>